<keyword evidence="4" id="KW-1134">Transmembrane beta strand</keyword>
<dbReference type="GO" id="GO:0015562">
    <property type="term" value="F:efflux transmembrane transporter activity"/>
    <property type="evidence" value="ECO:0007669"/>
    <property type="project" value="InterPro"/>
</dbReference>
<reference evidence="8 9" key="1">
    <citation type="submission" date="2019-02" db="EMBL/GenBank/DDBJ databases">
        <title>Genomic Encyclopedia of Type Strains, Phase IV (KMG-IV): sequencing the most valuable type-strain genomes for metagenomic binning, comparative biology and taxonomic classification.</title>
        <authorList>
            <person name="Goeker M."/>
        </authorList>
    </citation>
    <scope>NUCLEOTIDE SEQUENCE [LARGE SCALE GENOMIC DNA]</scope>
    <source>
        <strain evidence="8 9">DSM 16618</strain>
    </source>
</reference>
<dbReference type="Gene3D" id="1.20.1600.10">
    <property type="entry name" value="Outer membrane efflux proteins (OEP)"/>
    <property type="match status" value="1"/>
</dbReference>
<keyword evidence="6" id="KW-0472">Membrane</keyword>
<name>A0A4V2F0J6_9BURK</name>
<evidence type="ECO:0000256" key="3">
    <source>
        <dbReference type="ARBA" id="ARBA00022448"/>
    </source>
</evidence>
<comment type="similarity">
    <text evidence="2">Belongs to the outer membrane factor (OMF) (TC 1.B.17) family.</text>
</comment>
<keyword evidence="7" id="KW-0998">Cell outer membrane</keyword>
<dbReference type="SUPFAM" id="SSF56954">
    <property type="entry name" value="Outer membrane efflux proteins (OEP)"/>
    <property type="match status" value="1"/>
</dbReference>
<dbReference type="GO" id="GO:0009279">
    <property type="term" value="C:cell outer membrane"/>
    <property type="evidence" value="ECO:0007669"/>
    <property type="project" value="UniProtKB-SubCell"/>
</dbReference>
<dbReference type="NCBIfam" id="TIGR01844">
    <property type="entry name" value="type_I_sec_TolC"/>
    <property type="match status" value="1"/>
</dbReference>
<dbReference type="GO" id="GO:0015288">
    <property type="term" value="F:porin activity"/>
    <property type="evidence" value="ECO:0007669"/>
    <property type="project" value="TreeGrafter"/>
</dbReference>
<evidence type="ECO:0000256" key="4">
    <source>
        <dbReference type="ARBA" id="ARBA00022452"/>
    </source>
</evidence>
<gene>
    <name evidence="8" type="ORF">EV679_1705</name>
</gene>
<dbReference type="AlphaFoldDB" id="A0A4V2F0J6"/>
<dbReference type="RefSeq" id="WP_165390003.1">
    <property type="nucleotide sequence ID" value="NZ_CBCSEB010000001.1"/>
</dbReference>
<dbReference type="PANTHER" id="PTHR30026:SF22">
    <property type="entry name" value="OUTER MEMBRANE EFFLUX PROTEIN"/>
    <property type="match status" value="1"/>
</dbReference>
<evidence type="ECO:0000256" key="1">
    <source>
        <dbReference type="ARBA" id="ARBA00004442"/>
    </source>
</evidence>
<dbReference type="InterPro" id="IPR010130">
    <property type="entry name" value="T1SS_OMP_TolC"/>
</dbReference>
<proteinExistence type="inferred from homology"/>
<dbReference type="PANTHER" id="PTHR30026">
    <property type="entry name" value="OUTER MEMBRANE PROTEIN TOLC"/>
    <property type="match status" value="1"/>
</dbReference>
<evidence type="ECO:0000256" key="2">
    <source>
        <dbReference type="ARBA" id="ARBA00007613"/>
    </source>
</evidence>
<protein>
    <submittedName>
        <fullName evidence="8">Adhesin transport system outer membrane protein</fullName>
    </submittedName>
</protein>
<evidence type="ECO:0000256" key="6">
    <source>
        <dbReference type="ARBA" id="ARBA00023136"/>
    </source>
</evidence>
<comment type="subcellular location">
    <subcellularLocation>
        <location evidence="1">Cell outer membrane</location>
    </subcellularLocation>
</comment>
<evidence type="ECO:0000313" key="8">
    <source>
        <dbReference type="EMBL" id="RZS70303.1"/>
    </source>
</evidence>
<dbReference type="EMBL" id="SGWZ01000002">
    <property type="protein sequence ID" value="RZS70303.1"/>
    <property type="molecule type" value="Genomic_DNA"/>
</dbReference>
<accession>A0A4V2F0J6</accession>
<comment type="caution">
    <text evidence="8">The sequence shown here is derived from an EMBL/GenBank/DDBJ whole genome shotgun (WGS) entry which is preliminary data.</text>
</comment>
<keyword evidence="3" id="KW-0813">Transport</keyword>
<keyword evidence="5" id="KW-0812">Transmembrane</keyword>
<evidence type="ECO:0000313" key="9">
    <source>
        <dbReference type="Proteomes" id="UP000292039"/>
    </source>
</evidence>
<dbReference type="InterPro" id="IPR051906">
    <property type="entry name" value="TolC-like"/>
</dbReference>
<sequence length="620" mass="66363">MLHAPDGVVQAQELGAHRRLLPVDSLPLVVPDRTVWQSAADGGAGTAPAQVLLPEAVPDIEAAGPDAMAVHVVPGVARGEEGMDSVLPAIVRDDDALQAGTPIDALSSPTAADLVAREDMRQAAAPVVSDMPQETSGEPGMEPAELAEHAGTGINEAPQARGADEDEPPVAVLPPPIPPAPASLAELFKVRQETLAQHEGAQVPAGPLPLEELVGMAVDWHPAINQELGRILQEGEQIRVAKAGYLPQIQGGVSTQFNSNTDSGSTRRHVQMLNFSVSQMLYDFGKVSASVGIAQAGELVAQAGLLSMVDEVARDTAGSVVEALRYAQLLRVAREQVDGVSAIANLARRRNELGASNQSDTVQAQARLSAARATVLSMETERARWLSNLQSLTGLREPPEMDEELPLALGRSCMTAKPQWDNIPAMLEARAERMRAQSEQEQARANGLPTLSIKGQSSKALNSMPSSYTGDGVTVALEVSAPIYQGGATVAQRRAASYATGAADAAMEKVRVRTERSLYETVTRALSGNEREDILLERERSTRQTRDLYRKQYLDLGTRSLLDLLNAEQELHQARMETINHRFDTSLLQLDCLQLSGGLRRFMGLGGGRSMNWEAVDDGN</sequence>
<evidence type="ECO:0000256" key="7">
    <source>
        <dbReference type="ARBA" id="ARBA00023237"/>
    </source>
</evidence>
<dbReference type="GO" id="GO:1990281">
    <property type="term" value="C:efflux pump complex"/>
    <property type="evidence" value="ECO:0007669"/>
    <property type="project" value="TreeGrafter"/>
</dbReference>
<dbReference type="Pfam" id="PF02321">
    <property type="entry name" value="OEP"/>
    <property type="match status" value="2"/>
</dbReference>
<organism evidence="8 9">
    <name type="scientific">Kerstersia gyiorum</name>
    <dbReference type="NCBI Taxonomy" id="206506"/>
    <lineage>
        <taxon>Bacteria</taxon>
        <taxon>Pseudomonadati</taxon>
        <taxon>Pseudomonadota</taxon>
        <taxon>Betaproteobacteria</taxon>
        <taxon>Burkholderiales</taxon>
        <taxon>Alcaligenaceae</taxon>
        <taxon>Kerstersia</taxon>
    </lineage>
</organism>
<dbReference type="Proteomes" id="UP000292039">
    <property type="component" value="Unassembled WGS sequence"/>
</dbReference>
<dbReference type="InterPro" id="IPR003423">
    <property type="entry name" value="OMP_efflux"/>
</dbReference>
<evidence type="ECO:0000256" key="5">
    <source>
        <dbReference type="ARBA" id="ARBA00022692"/>
    </source>
</evidence>